<proteinExistence type="predicted"/>
<dbReference type="PANTHER" id="PTHR46546">
    <property type="entry name" value="SHEWANELLA-LIKE PROTEIN PHOSPHATASE 1"/>
    <property type="match status" value="1"/>
</dbReference>
<dbReference type="Proteomes" id="UP001178507">
    <property type="component" value="Unassembled WGS sequence"/>
</dbReference>
<dbReference type="SUPFAM" id="SSF56300">
    <property type="entry name" value="Metallo-dependent phosphatases"/>
    <property type="match status" value="1"/>
</dbReference>
<dbReference type="PANTHER" id="PTHR46546:SF4">
    <property type="entry name" value="SHEWANELLA-LIKE PROTEIN PHOSPHATASE 1"/>
    <property type="match status" value="1"/>
</dbReference>
<reference evidence="3" key="1">
    <citation type="submission" date="2023-08" db="EMBL/GenBank/DDBJ databases">
        <authorList>
            <person name="Chen Y."/>
            <person name="Shah S."/>
            <person name="Dougan E. K."/>
            <person name="Thang M."/>
            <person name="Chan C."/>
        </authorList>
    </citation>
    <scope>NUCLEOTIDE SEQUENCE</scope>
</reference>
<evidence type="ECO:0000259" key="2">
    <source>
        <dbReference type="Pfam" id="PF00149"/>
    </source>
</evidence>
<dbReference type="Gene3D" id="3.60.21.10">
    <property type="match status" value="1"/>
</dbReference>
<dbReference type="InterPro" id="IPR029052">
    <property type="entry name" value="Metallo-depent_PP-like"/>
</dbReference>
<sequence>MGAEDYGDFEDFLKLRGFQNEGQEASLTCRERTTDPEIRCSECVRLLKGGFYGHLGVSVPAYPPQGEAMGCLGLSKVIDMPAPATEEDDSGDWDGAEGRQTAFCNSVNVRFEKASLAERGEATRSSERSSLQRHRIHELVHLLDSEAESLKAMARTLRKESGGIEDQISEAEESAAITAATAGVGMLNSAQSAVGATRDAGARDAGQALRGSPEQVRAQSLEELGRQTETSFAQQDARPGRRSQTSKTLSPEEQRLQALLDMRSSVPLTSLAQLGNSRVLQHPTGETGSSASIAQSAPQLELREVSIRKHTAMARFSLLLLASLAAAVRVSVASASAGRLVSVADLHGDFERAVTILAHAGLIDKETQQWTGGDATLVQTGDITDRGDNCKQIYELFLRLRQEAQEAGGRVVNILGNHEVMNLQGDWRYVSQGDLQQFGGPEERRQAFAADGWLGKELRSWPVAVVVQGVLFNHAGLLPDMLSHRNLEDLNVAFRTAVDHAMGKELQRNDYPLLGSQGPVWARDYALGKGHHCRMAEEVLSKVQAERMVLGHTIQQDLHVHPHCNGRIVLADTAISSAYGGAMSYLEHKDGEVNVVYPGTGEVVKLPAAAAVLTDDDASYSPRSPHLPVWPALALAFLGVAAWKYCPCRKHKT</sequence>
<accession>A0AA36HP07</accession>
<evidence type="ECO:0000256" key="1">
    <source>
        <dbReference type="SAM" id="MobiDB-lite"/>
    </source>
</evidence>
<gene>
    <name evidence="3" type="ORF">EVOR1521_LOCUS2256</name>
</gene>
<protein>
    <recommendedName>
        <fullName evidence="2">Calcineurin-like phosphoesterase domain-containing protein</fullName>
    </recommendedName>
</protein>
<dbReference type="Pfam" id="PF00149">
    <property type="entry name" value="Metallophos"/>
    <property type="match status" value="1"/>
</dbReference>
<feature type="compositionally biased region" description="Low complexity" evidence="1">
    <location>
        <begin position="198"/>
        <end position="211"/>
    </location>
</feature>
<feature type="domain" description="Calcineurin-like phosphoesterase" evidence="2">
    <location>
        <begin position="340"/>
        <end position="553"/>
    </location>
</feature>
<comment type="caution">
    <text evidence="3">The sequence shown here is derived from an EMBL/GenBank/DDBJ whole genome shotgun (WGS) entry which is preliminary data.</text>
</comment>
<name>A0AA36HP07_9DINO</name>
<feature type="region of interest" description="Disordered" evidence="1">
    <location>
        <begin position="198"/>
        <end position="252"/>
    </location>
</feature>
<dbReference type="AlphaFoldDB" id="A0AA36HP07"/>
<organism evidence="3 4">
    <name type="scientific">Effrenium voratum</name>
    <dbReference type="NCBI Taxonomy" id="2562239"/>
    <lineage>
        <taxon>Eukaryota</taxon>
        <taxon>Sar</taxon>
        <taxon>Alveolata</taxon>
        <taxon>Dinophyceae</taxon>
        <taxon>Suessiales</taxon>
        <taxon>Symbiodiniaceae</taxon>
        <taxon>Effrenium</taxon>
    </lineage>
</organism>
<evidence type="ECO:0000313" key="4">
    <source>
        <dbReference type="Proteomes" id="UP001178507"/>
    </source>
</evidence>
<dbReference type="EMBL" id="CAUJNA010000114">
    <property type="protein sequence ID" value="CAJ1372115.1"/>
    <property type="molecule type" value="Genomic_DNA"/>
</dbReference>
<keyword evidence="4" id="KW-1185">Reference proteome</keyword>
<dbReference type="GO" id="GO:0016787">
    <property type="term" value="F:hydrolase activity"/>
    <property type="evidence" value="ECO:0007669"/>
    <property type="project" value="InterPro"/>
</dbReference>
<dbReference type="InterPro" id="IPR004843">
    <property type="entry name" value="Calcineurin-like_PHP"/>
</dbReference>
<evidence type="ECO:0000313" key="3">
    <source>
        <dbReference type="EMBL" id="CAJ1372115.1"/>
    </source>
</evidence>